<keyword evidence="7" id="KW-0506">mRNA capping</keyword>
<evidence type="ECO:0000256" key="8">
    <source>
        <dbReference type="ARBA" id="ARBA00023134"/>
    </source>
</evidence>
<keyword evidence="5" id="KW-0548">Nucleotidyltransferase</keyword>
<accession>A0AAD5L6Q6</accession>
<keyword evidence="6" id="KW-0547">Nucleotide-binding</keyword>
<feature type="compositionally biased region" description="Polar residues" evidence="11">
    <location>
        <begin position="9"/>
        <end position="21"/>
    </location>
</feature>
<dbReference type="GO" id="GO:0006370">
    <property type="term" value="P:7-methylguanosine mRNA capping"/>
    <property type="evidence" value="ECO:0007669"/>
    <property type="project" value="UniProtKB-KW"/>
</dbReference>
<proteinExistence type="predicted"/>
<name>A0AAD5L6Q6_9CRUS</name>
<feature type="domain" description="mRNA capping enzyme adenylation" evidence="12">
    <location>
        <begin position="87"/>
        <end position="283"/>
    </location>
</feature>
<dbReference type="PANTHER" id="PTHR10367">
    <property type="entry name" value="MRNA-CAPPING ENZYME"/>
    <property type="match status" value="1"/>
</dbReference>
<dbReference type="Proteomes" id="UP000820818">
    <property type="component" value="Linkage Group LG7"/>
</dbReference>
<keyword evidence="3" id="KW-0507">mRNA processing</keyword>
<evidence type="ECO:0000259" key="13">
    <source>
        <dbReference type="Pfam" id="PF03919"/>
    </source>
</evidence>
<keyword evidence="8" id="KW-0342">GTP-binding</keyword>
<dbReference type="Gene3D" id="2.40.50.140">
    <property type="entry name" value="Nucleic acid-binding proteins"/>
    <property type="match status" value="1"/>
</dbReference>
<evidence type="ECO:0000256" key="2">
    <source>
        <dbReference type="ARBA" id="ARBA00012475"/>
    </source>
</evidence>
<organism evidence="14 15">
    <name type="scientific">Daphnia sinensis</name>
    <dbReference type="NCBI Taxonomy" id="1820382"/>
    <lineage>
        <taxon>Eukaryota</taxon>
        <taxon>Metazoa</taxon>
        <taxon>Ecdysozoa</taxon>
        <taxon>Arthropoda</taxon>
        <taxon>Crustacea</taxon>
        <taxon>Branchiopoda</taxon>
        <taxon>Diplostraca</taxon>
        <taxon>Cladocera</taxon>
        <taxon>Anomopoda</taxon>
        <taxon>Daphniidae</taxon>
        <taxon>Daphnia</taxon>
        <taxon>Daphnia similis group</taxon>
    </lineage>
</organism>
<keyword evidence="9" id="KW-0539">Nucleus</keyword>
<dbReference type="Gene3D" id="3.30.1490.430">
    <property type="match status" value="1"/>
</dbReference>
<evidence type="ECO:0000256" key="10">
    <source>
        <dbReference type="ARBA" id="ARBA00044624"/>
    </source>
</evidence>
<keyword evidence="4" id="KW-0808">Transferase</keyword>
<dbReference type="Pfam" id="PF03919">
    <property type="entry name" value="mRNA_cap_C"/>
    <property type="match status" value="1"/>
</dbReference>
<dbReference type="InterPro" id="IPR051029">
    <property type="entry name" value="mRNA_Capping_Enz/RNA_Phosphat"/>
</dbReference>
<keyword evidence="15" id="KW-1185">Reference proteome</keyword>
<dbReference type="SUPFAM" id="SSF56091">
    <property type="entry name" value="DNA ligase/mRNA capping enzyme, catalytic domain"/>
    <property type="match status" value="1"/>
</dbReference>
<dbReference type="EMBL" id="WJBH02000007">
    <property type="protein sequence ID" value="KAI9556340.1"/>
    <property type="molecule type" value="Genomic_DNA"/>
</dbReference>
<protein>
    <recommendedName>
        <fullName evidence="2">mRNA guanylyltransferase</fullName>
        <ecNumber evidence="2">2.7.7.50</ecNumber>
    </recommendedName>
</protein>
<feature type="region of interest" description="Disordered" evidence="11">
    <location>
        <begin position="1"/>
        <end position="24"/>
    </location>
</feature>
<dbReference type="InterPro" id="IPR001339">
    <property type="entry name" value="mRNA_cap_enzyme_adenylation"/>
</dbReference>
<dbReference type="GO" id="GO:0005634">
    <property type="term" value="C:nucleus"/>
    <property type="evidence" value="ECO:0007669"/>
    <property type="project" value="UniProtKB-SubCell"/>
</dbReference>
<evidence type="ECO:0000313" key="14">
    <source>
        <dbReference type="EMBL" id="KAI9556340.1"/>
    </source>
</evidence>
<dbReference type="SUPFAM" id="SSF50249">
    <property type="entry name" value="Nucleic acid-binding proteins"/>
    <property type="match status" value="1"/>
</dbReference>
<dbReference type="GO" id="GO:0004484">
    <property type="term" value="F:mRNA guanylyltransferase activity"/>
    <property type="evidence" value="ECO:0007669"/>
    <property type="project" value="UniProtKB-EC"/>
</dbReference>
<evidence type="ECO:0000256" key="1">
    <source>
        <dbReference type="ARBA" id="ARBA00004123"/>
    </source>
</evidence>
<reference evidence="14 15" key="1">
    <citation type="submission" date="2022-05" db="EMBL/GenBank/DDBJ databases">
        <title>A multi-omics perspective on studying reproductive biology in Daphnia sinensis.</title>
        <authorList>
            <person name="Jia J."/>
        </authorList>
    </citation>
    <scope>NUCLEOTIDE SEQUENCE [LARGE SCALE GENOMIC DNA]</scope>
    <source>
        <strain evidence="14 15">WSL</strain>
    </source>
</reference>
<dbReference type="GO" id="GO:0005524">
    <property type="term" value="F:ATP binding"/>
    <property type="evidence" value="ECO:0007669"/>
    <property type="project" value="InterPro"/>
</dbReference>
<evidence type="ECO:0000313" key="15">
    <source>
        <dbReference type="Proteomes" id="UP000820818"/>
    </source>
</evidence>
<gene>
    <name evidence="14" type="ORF">GHT06_018914</name>
</gene>
<evidence type="ECO:0000256" key="5">
    <source>
        <dbReference type="ARBA" id="ARBA00022695"/>
    </source>
</evidence>
<sequence>MERTRTRGKYSQTNNWRNQGNPRGYLPQWSRKPDIVFRRIELDTKFFEGQDVEGIHLLTNFDQVRELQVRLAGFSKGPDDFFPVNWPVSLTTEYIDKLTYSPYVVAPKPSGPRFLFYVDSHGGMFLENMTQHIFRVDEDHAVKMISFDGRPVTDTVLDGVFCKEKRDDNCNGVKENPDKLTFVIRDAIRCNGVDLRSMNIMERIAFVKDEIIKPRLDALKNSKGSDLNEAFTLDIVEYLEANEAKSYLCAGFEEHYKYPIRSFIFFPRRKGYVCKTNYDVFQWAENDDQQCSFRLRIPKRIKETNEAELFIFGPNCEEIQWETIQLTDELRKLDGCIIDCRYVNRSWEFVKQRFDRKIPNGNRALTGKLRALEHPVSRDLLLSTLEN</sequence>
<evidence type="ECO:0000256" key="4">
    <source>
        <dbReference type="ARBA" id="ARBA00022679"/>
    </source>
</evidence>
<evidence type="ECO:0000256" key="7">
    <source>
        <dbReference type="ARBA" id="ARBA00023042"/>
    </source>
</evidence>
<dbReference type="AlphaFoldDB" id="A0AAD5L6Q6"/>
<comment type="caution">
    <text evidence="14">The sequence shown here is derived from an EMBL/GenBank/DDBJ whole genome shotgun (WGS) entry which is preliminary data.</text>
</comment>
<evidence type="ECO:0000256" key="6">
    <source>
        <dbReference type="ARBA" id="ARBA00022741"/>
    </source>
</evidence>
<evidence type="ECO:0000256" key="3">
    <source>
        <dbReference type="ARBA" id="ARBA00022664"/>
    </source>
</evidence>
<evidence type="ECO:0000256" key="9">
    <source>
        <dbReference type="ARBA" id="ARBA00023242"/>
    </source>
</evidence>
<evidence type="ECO:0000259" key="12">
    <source>
        <dbReference type="Pfam" id="PF01331"/>
    </source>
</evidence>
<dbReference type="Gene3D" id="3.30.470.30">
    <property type="entry name" value="DNA ligase/mRNA capping enzyme"/>
    <property type="match status" value="1"/>
</dbReference>
<dbReference type="InterPro" id="IPR013846">
    <property type="entry name" value="mRNA_cap_enzyme_C"/>
</dbReference>
<dbReference type="Pfam" id="PF01331">
    <property type="entry name" value="mRNA_cap_enzyme"/>
    <property type="match status" value="1"/>
</dbReference>
<dbReference type="EC" id="2.7.7.50" evidence="2"/>
<dbReference type="GO" id="GO:0005525">
    <property type="term" value="F:GTP binding"/>
    <property type="evidence" value="ECO:0007669"/>
    <property type="project" value="UniProtKB-KW"/>
</dbReference>
<dbReference type="PANTHER" id="PTHR10367:SF17">
    <property type="entry name" value="MRNA-CAPPING ENZYME"/>
    <property type="match status" value="1"/>
</dbReference>
<feature type="domain" description="mRNA capping enzyme C-terminal" evidence="13">
    <location>
        <begin position="288"/>
        <end position="381"/>
    </location>
</feature>
<comment type="subcellular location">
    <subcellularLocation>
        <location evidence="1">Nucleus</location>
    </subcellularLocation>
</comment>
<comment type="catalytic activity">
    <reaction evidence="10">
        <text>a 5'-end diphospho-ribonucleoside in mRNA + GTP + H(+) = a 5'-end (5'-triphosphoguanosine)-ribonucleoside in mRNA + diphosphate</text>
        <dbReference type="Rhea" id="RHEA:67012"/>
        <dbReference type="Rhea" id="RHEA-COMP:17165"/>
        <dbReference type="Rhea" id="RHEA-COMP:17166"/>
        <dbReference type="ChEBI" id="CHEBI:15378"/>
        <dbReference type="ChEBI" id="CHEBI:33019"/>
        <dbReference type="ChEBI" id="CHEBI:37565"/>
        <dbReference type="ChEBI" id="CHEBI:167616"/>
        <dbReference type="ChEBI" id="CHEBI:167617"/>
        <dbReference type="EC" id="2.7.7.50"/>
    </reaction>
    <physiologicalReaction direction="left-to-right" evidence="10">
        <dbReference type="Rhea" id="RHEA:67013"/>
    </physiologicalReaction>
</comment>
<evidence type="ECO:0000256" key="11">
    <source>
        <dbReference type="SAM" id="MobiDB-lite"/>
    </source>
</evidence>
<dbReference type="InterPro" id="IPR012340">
    <property type="entry name" value="NA-bd_OB-fold"/>
</dbReference>